<gene>
    <name evidence="3" type="primary">dprA</name>
    <name evidence="3" type="ORF">D4T97_009565</name>
</gene>
<reference evidence="3" key="1">
    <citation type="submission" date="2018-12" db="EMBL/GenBank/DDBJ databases">
        <authorList>
            <person name="Sun L."/>
            <person name="Chen Z."/>
        </authorList>
    </citation>
    <scope>NUCLEOTIDE SEQUENCE [LARGE SCALE GENOMIC DNA]</scope>
    <source>
        <strain evidence="3">3-2-2</strain>
    </source>
</reference>
<proteinExistence type="inferred from homology"/>
<dbReference type="PANTHER" id="PTHR43022">
    <property type="entry name" value="PROTEIN SMF"/>
    <property type="match status" value="1"/>
</dbReference>
<dbReference type="EMBL" id="QYTV02000003">
    <property type="protein sequence ID" value="RST75599.1"/>
    <property type="molecule type" value="Genomic_DNA"/>
</dbReference>
<comment type="caution">
    <text evidence="3">The sequence shown here is derived from an EMBL/GenBank/DDBJ whole genome shotgun (WGS) entry which is preliminary data.</text>
</comment>
<dbReference type="OrthoDB" id="9785707at2"/>
<feature type="domain" description="Smf/DprA SLOG" evidence="2">
    <location>
        <begin position="27"/>
        <end position="235"/>
    </location>
</feature>
<dbReference type="GO" id="GO:0009294">
    <property type="term" value="P:DNA-mediated transformation"/>
    <property type="evidence" value="ECO:0007669"/>
    <property type="project" value="InterPro"/>
</dbReference>
<evidence type="ECO:0000313" key="3">
    <source>
        <dbReference type="EMBL" id="RST75599.1"/>
    </source>
</evidence>
<dbReference type="Gene3D" id="3.40.50.450">
    <property type="match status" value="1"/>
</dbReference>
<protein>
    <submittedName>
        <fullName evidence="3">DNA-protecting protein DprA</fullName>
    </submittedName>
</protein>
<dbReference type="Proteomes" id="UP000287156">
    <property type="component" value="Unassembled WGS sequence"/>
</dbReference>
<evidence type="ECO:0000259" key="2">
    <source>
        <dbReference type="Pfam" id="PF02481"/>
    </source>
</evidence>
<evidence type="ECO:0000313" key="4">
    <source>
        <dbReference type="Proteomes" id="UP000287156"/>
    </source>
</evidence>
<dbReference type="PANTHER" id="PTHR43022:SF1">
    <property type="entry name" value="PROTEIN SMF"/>
    <property type="match status" value="1"/>
</dbReference>
<accession>A0A429Y2Y2</accession>
<dbReference type="AlphaFoldDB" id="A0A429Y2Y2"/>
<dbReference type="InterPro" id="IPR057666">
    <property type="entry name" value="DrpA_SLOG"/>
</dbReference>
<keyword evidence="4" id="KW-1185">Reference proteome</keyword>
<comment type="similarity">
    <text evidence="1">Belongs to the DprA/Smf family.</text>
</comment>
<dbReference type="Pfam" id="PF02481">
    <property type="entry name" value="DNA_processg_A"/>
    <property type="match status" value="1"/>
</dbReference>
<name>A0A429Y2Y2_9BACI</name>
<sequence length="238" mass="26449">MKIFSNDFQKVDVKRILEKYRANDISIVTIYDNEYPEMLKEIYDPPLALFTLGEKSLLKRNSIAIVGARTADVYAKQAIESLLGPLLERDMVIVSGLAKGTDTFAHRLTIQLGGKTIAVLGGGFFHLYPPENKQLAEQIKKGHLLVSEYPPIWRPQKWYFPMRNRIISGLAKGTVIVQAKVRSGSLITADYALEEGREVFAVPGPIGAPLSEGTNKLIQQGAKLVTSGNDILEELYMD</sequence>
<dbReference type="RefSeq" id="WP_126050025.1">
    <property type="nucleotide sequence ID" value="NZ_QYTV02000003.1"/>
</dbReference>
<dbReference type="InterPro" id="IPR003488">
    <property type="entry name" value="DprA"/>
</dbReference>
<dbReference type="NCBIfam" id="TIGR00732">
    <property type="entry name" value="dprA"/>
    <property type="match status" value="1"/>
</dbReference>
<organism evidence="3 4">
    <name type="scientific">Siminovitchia acidinfaciens</name>
    <dbReference type="NCBI Taxonomy" id="2321395"/>
    <lineage>
        <taxon>Bacteria</taxon>
        <taxon>Bacillati</taxon>
        <taxon>Bacillota</taxon>
        <taxon>Bacilli</taxon>
        <taxon>Bacillales</taxon>
        <taxon>Bacillaceae</taxon>
        <taxon>Siminovitchia</taxon>
    </lineage>
</organism>
<dbReference type="SUPFAM" id="SSF102405">
    <property type="entry name" value="MCP/YpsA-like"/>
    <property type="match status" value="1"/>
</dbReference>
<evidence type="ECO:0000256" key="1">
    <source>
        <dbReference type="ARBA" id="ARBA00006525"/>
    </source>
</evidence>